<dbReference type="AlphaFoldDB" id="A0A316U414"/>
<evidence type="ECO:0000256" key="1">
    <source>
        <dbReference type="SAM" id="MobiDB-lite"/>
    </source>
</evidence>
<feature type="compositionally biased region" description="Polar residues" evidence="1">
    <location>
        <begin position="76"/>
        <end position="105"/>
    </location>
</feature>
<reference evidence="2 3" key="1">
    <citation type="journal article" date="2018" name="Mol. Biol. Evol.">
        <title>Broad Genomic Sampling Reveals a Smut Pathogenic Ancestry of the Fungal Clade Ustilaginomycotina.</title>
        <authorList>
            <person name="Kijpornyongpan T."/>
            <person name="Mondo S.J."/>
            <person name="Barry K."/>
            <person name="Sandor L."/>
            <person name="Lee J."/>
            <person name="Lipzen A."/>
            <person name="Pangilinan J."/>
            <person name="LaButti K."/>
            <person name="Hainaut M."/>
            <person name="Henrissat B."/>
            <person name="Grigoriev I.V."/>
            <person name="Spatafora J.W."/>
            <person name="Aime M.C."/>
        </authorList>
    </citation>
    <scope>NUCLEOTIDE SEQUENCE [LARGE SCALE GENOMIC DNA]</scope>
    <source>
        <strain evidence="2 3">MCA 4718</strain>
    </source>
</reference>
<dbReference type="GeneID" id="37016362"/>
<dbReference type="EMBL" id="KZ819344">
    <property type="protein sequence ID" value="PWN17655.1"/>
    <property type="molecule type" value="Genomic_DNA"/>
</dbReference>
<accession>A0A316U414</accession>
<dbReference type="RefSeq" id="XP_025344815.1">
    <property type="nucleotide sequence ID" value="XM_025494628.1"/>
</dbReference>
<name>A0A316U414_9BASI</name>
<gene>
    <name evidence="2" type="ORF">BCV69DRAFT_301960</name>
</gene>
<feature type="region of interest" description="Disordered" evidence="1">
    <location>
        <begin position="1"/>
        <end position="169"/>
    </location>
</feature>
<sequence length="323" mass="32667">MTFEEAPSLANDEAGEPAADGMSSSSSSIGSLDYEMPQCSQPRPQAALPLASSIARSPSVRRRRVQSPMALPSPAPRQNAQSLSASPTPAAQVASPTSGERSTPARQVAQAEDTSPTSVADQKAAPALPASASASASASARTPAARTPATRTPPLSPSDSGALRKTARFNEDVTALPAVAERDKTTSAATATTTIALAAVVSAAADASATAAATGTEDVGHSVDTAHLNAPIEPHAADEDMTDAIQVSDTTDAAVAEVDVPDADKAPNTAENAADVAMAEATAEWSTAAFAAIATSIEDARVHFSYNSVPLEGMQEAKLSHAR</sequence>
<feature type="compositionally biased region" description="Low complexity" evidence="1">
    <location>
        <begin position="124"/>
        <end position="153"/>
    </location>
</feature>
<dbReference type="Proteomes" id="UP000245942">
    <property type="component" value="Unassembled WGS sequence"/>
</dbReference>
<keyword evidence="3" id="KW-1185">Reference proteome</keyword>
<evidence type="ECO:0000313" key="3">
    <source>
        <dbReference type="Proteomes" id="UP000245942"/>
    </source>
</evidence>
<protein>
    <submittedName>
        <fullName evidence="2">Uncharacterized protein</fullName>
    </submittedName>
</protein>
<evidence type="ECO:0000313" key="2">
    <source>
        <dbReference type="EMBL" id="PWN17655.1"/>
    </source>
</evidence>
<proteinExistence type="predicted"/>
<organism evidence="2 3">
    <name type="scientific">Pseudomicrostroma glucosiphilum</name>
    <dbReference type="NCBI Taxonomy" id="1684307"/>
    <lineage>
        <taxon>Eukaryota</taxon>
        <taxon>Fungi</taxon>
        <taxon>Dikarya</taxon>
        <taxon>Basidiomycota</taxon>
        <taxon>Ustilaginomycotina</taxon>
        <taxon>Exobasidiomycetes</taxon>
        <taxon>Microstromatales</taxon>
        <taxon>Microstromatales incertae sedis</taxon>
        <taxon>Pseudomicrostroma</taxon>
    </lineage>
</organism>